<protein>
    <recommendedName>
        <fullName evidence="8 9">Glucose-methanol-choline oxidoreductase N-terminal domain-containing protein</fullName>
    </recommendedName>
</protein>
<dbReference type="GO" id="GO:0016614">
    <property type="term" value="F:oxidoreductase activity, acting on CH-OH group of donors"/>
    <property type="evidence" value="ECO:0007669"/>
    <property type="project" value="InterPro"/>
</dbReference>
<dbReference type="InterPro" id="IPR027424">
    <property type="entry name" value="Glucose_Oxidase_domain_2"/>
</dbReference>
<dbReference type="AlphaFoldDB" id="A0AAV9HYU3"/>
<keyword evidence="3 7" id="KW-0285">Flavoprotein</keyword>
<dbReference type="Gene3D" id="3.30.560.10">
    <property type="entry name" value="Glucose Oxidase, domain 3"/>
    <property type="match status" value="1"/>
</dbReference>
<dbReference type="SUPFAM" id="SSF54373">
    <property type="entry name" value="FAD-linked reductases, C-terminal domain"/>
    <property type="match status" value="1"/>
</dbReference>
<dbReference type="InterPro" id="IPR000172">
    <property type="entry name" value="GMC_OxRdtase_N"/>
</dbReference>
<name>A0AAV9HYU3_9PEZI</name>
<feature type="domain" description="Glucose-methanol-choline oxidoreductase N-terminal" evidence="9">
    <location>
        <begin position="278"/>
        <end position="292"/>
    </location>
</feature>
<evidence type="ECO:0000313" key="10">
    <source>
        <dbReference type="EMBL" id="KAK4464698.1"/>
    </source>
</evidence>
<evidence type="ECO:0000256" key="7">
    <source>
        <dbReference type="RuleBase" id="RU003968"/>
    </source>
</evidence>
<dbReference type="SUPFAM" id="SSF51905">
    <property type="entry name" value="FAD/NAD(P)-binding domain"/>
    <property type="match status" value="1"/>
</dbReference>
<evidence type="ECO:0000256" key="4">
    <source>
        <dbReference type="ARBA" id="ARBA00022827"/>
    </source>
</evidence>
<reference evidence="10" key="1">
    <citation type="journal article" date="2023" name="Mol. Phylogenet. Evol.">
        <title>Genome-scale phylogeny and comparative genomics of the fungal order Sordariales.</title>
        <authorList>
            <person name="Hensen N."/>
            <person name="Bonometti L."/>
            <person name="Westerberg I."/>
            <person name="Brannstrom I.O."/>
            <person name="Guillou S."/>
            <person name="Cros-Aarteil S."/>
            <person name="Calhoun S."/>
            <person name="Haridas S."/>
            <person name="Kuo A."/>
            <person name="Mondo S."/>
            <person name="Pangilinan J."/>
            <person name="Riley R."/>
            <person name="LaButti K."/>
            <person name="Andreopoulos B."/>
            <person name="Lipzen A."/>
            <person name="Chen C."/>
            <person name="Yan M."/>
            <person name="Daum C."/>
            <person name="Ng V."/>
            <person name="Clum A."/>
            <person name="Steindorff A."/>
            <person name="Ohm R.A."/>
            <person name="Martin F."/>
            <person name="Silar P."/>
            <person name="Natvig D.O."/>
            <person name="Lalanne C."/>
            <person name="Gautier V."/>
            <person name="Ament-Velasquez S.L."/>
            <person name="Kruys A."/>
            <person name="Hutchinson M.I."/>
            <person name="Powell A.J."/>
            <person name="Barry K."/>
            <person name="Miller A.N."/>
            <person name="Grigoriev I.V."/>
            <person name="Debuchy R."/>
            <person name="Gladieux P."/>
            <person name="Hiltunen Thoren M."/>
            <person name="Johannesson H."/>
        </authorList>
    </citation>
    <scope>NUCLEOTIDE SEQUENCE</scope>
    <source>
        <strain evidence="10">PSN324</strain>
    </source>
</reference>
<dbReference type="Gene3D" id="3.50.50.60">
    <property type="entry name" value="FAD/NAD(P)-binding domain"/>
    <property type="match status" value="1"/>
</dbReference>
<dbReference type="PANTHER" id="PTHR11552">
    <property type="entry name" value="GLUCOSE-METHANOL-CHOLINE GMC OXIDOREDUCTASE"/>
    <property type="match status" value="1"/>
</dbReference>
<dbReference type="InterPro" id="IPR012132">
    <property type="entry name" value="GMC_OxRdtase"/>
</dbReference>
<dbReference type="EMBL" id="MU864946">
    <property type="protein sequence ID" value="KAK4464698.1"/>
    <property type="molecule type" value="Genomic_DNA"/>
</dbReference>
<feature type="domain" description="Glucose-methanol-choline oxidoreductase N-terminal" evidence="8">
    <location>
        <begin position="81"/>
        <end position="104"/>
    </location>
</feature>
<dbReference type="Proteomes" id="UP001321749">
    <property type="component" value="Unassembled WGS sequence"/>
</dbReference>
<comment type="cofactor">
    <cofactor evidence="1 6">
        <name>FAD</name>
        <dbReference type="ChEBI" id="CHEBI:57692"/>
    </cofactor>
</comment>
<gene>
    <name evidence="10" type="ORF">QBC42DRAFT_303989</name>
</gene>
<dbReference type="PANTHER" id="PTHR11552:SF115">
    <property type="entry name" value="DEHYDROGENASE XPTC-RELATED"/>
    <property type="match status" value="1"/>
</dbReference>
<evidence type="ECO:0000256" key="3">
    <source>
        <dbReference type="ARBA" id="ARBA00022630"/>
    </source>
</evidence>
<reference evidence="10" key="2">
    <citation type="submission" date="2023-06" db="EMBL/GenBank/DDBJ databases">
        <authorList>
            <consortium name="Lawrence Berkeley National Laboratory"/>
            <person name="Mondo S.J."/>
            <person name="Hensen N."/>
            <person name="Bonometti L."/>
            <person name="Westerberg I."/>
            <person name="Brannstrom I.O."/>
            <person name="Guillou S."/>
            <person name="Cros-Aarteil S."/>
            <person name="Calhoun S."/>
            <person name="Haridas S."/>
            <person name="Kuo A."/>
            <person name="Pangilinan J."/>
            <person name="Riley R."/>
            <person name="Labutti K."/>
            <person name="Andreopoulos B."/>
            <person name="Lipzen A."/>
            <person name="Chen C."/>
            <person name="Yanf M."/>
            <person name="Daum C."/>
            <person name="Ng V."/>
            <person name="Clum A."/>
            <person name="Steindorff A."/>
            <person name="Ohm R."/>
            <person name="Martin F."/>
            <person name="Silar P."/>
            <person name="Natvig D."/>
            <person name="Lalanne C."/>
            <person name="Gautier V."/>
            <person name="Ament-Velasquez S.L."/>
            <person name="Kruys A."/>
            <person name="Hutchinson M.I."/>
            <person name="Powell A.J."/>
            <person name="Barry K."/>
            <person name="Miller A.N."/>
            <person name="Grigoriev I.V."/>
            <person name="Debuchy R."/>
            <person name="Gladieux P."/>
            <person name="Thoren M.H."/>
            <person name="Johannesson H."/>
        </authorList>
    </citation>
    <scope>NUCLEOTIDE SEQUENCE</scope>
    <source>
        <strain evidence="10">PSN324</strain>
    </source>
</reference>
<dbReference type="Gene3D" id="4.10.450.10">
    <property type="entry name" value="Glucose Oxidase, domain 2"/>
    <property type="match status" value="1"/>
</dbReference>
<dbReference type="PIRSF" id="PIRSF000137">
    <property type="entry name" value="Alcohol_oxidase"/>
    <property type="match status" value="1"/>
</dbReference>
<evidence type="ECO:0000256" key="6">
    <source>
        <dbReference type="PIRSR" id="PIRSR000137-2"/>
    </source>
</evidence>
<organism evidence="10 11">
    <name type="scientific">Cladorrhinum samala</name>
    <dbReference type="NCBI Taxonomy" id="585594"/>
    <lineage>
        <taxon>Eukaryota</taxon>
        <taxon>Fungi</taxon>
        <taxon>Dikarya</taxon>
        <taxon>Ascomycota</taxon>
        <taxon>Pezizomycotina</taxon>
        <taxon>Sordariomycetes</taxon>
        <taxon>Sordariomycetidae</taxon>
        <taxon>Sordariales</taxon>
        <taxon>Podosporaceae</taxon>
        <taxon>Cladorrhinum</taxon>
    </lineage>
</organism>
<dbReference type="Pfam" id="PF00732">
    <property type="entry name" value="GMC_oxred_N"/>
    <property type="match status" value="1"/>
</dbReference>
<evidence type="ECO:0000256" key="5">
    <source>
        <dbReference type="ARBA" id="ARBA00023002"/>
    </source>
</evidence>
<keyword evidence="5" id="KW-0560">Oxidoreductase</keyword>
<dbReference type="InterPro" id="IPR007867">
    <property type="entry name" value="GMC_OxRtase_C"/>
</dbReference>
<dbReference type="PROSITE" id="PS00624">
    <property type="entry name" value="GMC_OXRED_2"/>
    <property type="match status" value="1"/>
</dbReference>
<keyword evidence="11" id="KW-1185">Reference proteome</keyword>
<dbReference type="Pfam" id="PF05199">
    <property type="entry name" value="GMC_oxred_C"/>
    <property type="match status" value="1"/>
</dbReference>
<sequence length="585" mass="63002">MSAQAHPSAGSRNTYDYVIVGGGTAGLTVGDRLSESGKFTVLVIEYGRLEPDGFVPGQTTYNITSAPIAGLNNRTFPVDVGCIVGGSSAVNGKIFQRGSAADYNIWGELGGSKRARTTTWNWDNILGYFKKGIQITPPKPEIPAAFNLAYDTQYWGRNTSNHSIFATFGNTIPPTAFPMYQAIKQIPGMNIPPDGGAGEIGMMYGMTSTDPRTGARSYSRTGHWDGLNRENYELITATRVNKVVFDGKRAVGVQVTPRDGQKPSFLVRAKKEVILAAGAIHTPQILQLSGVGPADLLRRAKIPVVEDLPGVGSNFQDHTFVPEVTFRLNSPLPVPPALAEAASAIVPDNLGATSLGVAVGLPIISPSRFESIAASLESQPASKYLPKDSHPSVVAGYQQQKRLYAREMRSLGLSFLRIAVTSALSGSDSSILTWQPINIHPASRGTVLIDPSQPEAEPVVDYRTASNPVDLTIVLESLEFMRRLMATVNATEVIPGPDVTDLTAWLREKTIPYVYHPVGTAPKMPREWGGVVDEELRVYGVKGLRVVDASIMPTTVGATTSMTVYAIAEKVCCIISSFLLRDRIN</sequence>
<comment type="similarity">
    <text evidence="2 7">Belongs to the GMC oxidoreductase family.</text>
</comment>
<proteinExistence type="inferred from homology"/>
<evidence type="ECO:0000256" key="1">
    <source>
        <dbReference type="ARBA" id="ARBA00001974"/>
    </source>
</evidence>
<keyword evidence="4 6" id="KW-0274">FAD</keyword>
<dbReference type="GO" id="GO:0044550">
    <property type="term" value="P:secondary metabolite biosynthetic process"/>
    <property type="evidence" value="ECO:0007669"/>
    <property type="project" value="TreeGrafter"/>
</dbReference>
<evidence type="ECO:0000259" key="9">
    <source>
        <dbReference type="PROSITE" id="PS00624"/>
    </source>
</evidence>
<evidence type="ECO:0000256" key="2">
    <source>
        <dbReference type="ARBA" id="ARBA00010790"/>
    </source>
</evidence>
<feature type="binding site" evidence="6">
    <location>
        <position position="513"/>
    </location>
    <ligand>
        <name>substrate</name>
    </ligand>
</feature>
<comment type="caution">
    <text evidence="10">The sequence shown here is derived from an EMBL/GenBank/DDBJ whole genome shotgun (WGS) entry which is preliminary data.</text>
</comment>
<dbReference type="PROSITE" id="PS00623">
    <property type="entry name" value="GMC_OXRED_1"/>
    <property type="match status" value="1"/>
</dbReference>
<evidence type="ECO:0000259" key="8">
    <source>
        <dbReference type="PROSITE" id="PS00623"/>
    </source>
</evidence>
<feature type="binding site" evidence="6">
    <location>
        <position position="240"/>
    </location>
    <ligand>
        <name>FAD</name>
        <dbReference type="ChEBI" id="CHEBI:57692"/>
    </ligand>
</feature>
<accession>A0AAV9HYU3</accession>
<evidence type="ECO:0000313" key="11">
    <source>
        <dbReference type="Proteomes" id="UP001321749"/>
    </source>
</evidence>
<dbReference type="InterPro" id="IPR036188">
    <property type="entry name" value="FAD/NAD-bd_sf"/>
</dbReference>
<dbReference type="GO" id="GO:0050660">
    <property type="term" value="F:flavin adenine dinucleotide binding"/>
    <property type="evidence" value="ECO:0007669"/>
    <property type="project" value="InterPro"/>
</dbReference>